<feature type="transmembrane region" description="Helical" evidence="2">
    <location>
        <begin position="150"/>
        <end position="168"/>
    </location>
</feature>
<evidence type="ECO:0000256" key="1">
    <source>
        <dbReference type="SAM" id="MobiDB-lite"/>
    </source>
</evidence>
<organism evidence="3 4">
    <name type="scientific">Paractinoplanes rishiriensis</name>
    <dbReference type="NCBI Taxonomy" id="1050105"/>
    <lineage>
        <taxon>Bacteria</taxon>
        <taxon>Bacillati</taxon>
        <taxon>Actinomycetota</taxon>
        <taxon>Actinomycetes</taxon>
        <taxon>Micromonosporales</taxon>
        <taxon>Micromonosporaceae</taxon>
        <taxon>Paractinoplanes</taxon>
    </lineage>
</organism>
<keyword evidence="2" id="KW-0472">Membrane</keyword>
<evidence type="ECO:0000256" key="2">
    <source>
        <dbReference type="SAM" id="Phobius"/>
    </source>
</evidence>
<feature type="compositionally biased region" description="Low complexity" evidence="1">
    <location>
        <begin position="244"/>
        <end position="265"/>
    </location>
</feature>
<reference evidence="3" key="1">
    <citation type="submission" date="2021-01" db="EMBL/GenBank/DDBJ databases">
        <title>Whole genome shotgun sequence of Actinoplanes rishiriensis NBRC 108556.</title>
        <authorList>
            <person name="Komaki H."/>
            <person name="Tamura T."/>
        </authorList>
    </citation>
    <scope>NUCLEOTIDE SEQUENCE</scope>
    <source>
        <strain evidence="3">NBRC 108556</strain>
    </source>
</reference>
<feature type="transmembrane region" description="Helical" evidence="2">
    <location>
        <begin position="180"/>
        <end position="202"/>
    </location>
</feature>
<sequence>MTGNGLGEGLSDMWRSVLMFLPAALAFVAILVVGYVVARVLRKLVAKALTRAGFDRAVDRGRVGRTLRNGNVSATDLCSKIVFYGVLLFALQLAFGIWGPNPVSDLLTALISWLPRAFVAIVVIVVAAAIAGAVHDLISSALGGLPYGRVLARAASIVIITLGVIAALDQIQIATSVTQPLLIAVLATVAGVLIVGVGGGLIRPMQRRWETWLDRATQESAVIRDHARAYADERRRAEDEARAAEAAAAAAAEETRAAEAAAAAAEETRLAEEARQAEEAREAEAAAADEARAAKAREAEAAAKAADDTQIIPPRQPGPGSRTAATDRTDADRTQPVPSRAEAAPADADRTQALPSRAGDEAPTEADHTQADRTNPVPGFGRAGDDAADPEATTVISAGAADTTIVNPGPNDTVVIGSGTEDTQVIRPAEVEETKARRRK</sequence>
<keyword evidence="2" id="KW-0812">Transmembrane</keyword>
<keyword evidence="2" id="KW-1133">Transmembrane helix</keyword>
<feature type="transmembrane region" description="Helical" evidence="2">
    <location>
        <begin position="118"/>
        <end position="138"/>
    </location>
</feature>
<proteinExistence type="predicted"/>
<comment type="caution">
    <text evidence="3">The sequence shown here is derived from an EMBL/GenBank/DDBJ whole genome shotgun (WGS) entry which is preliminary data.</text>
</comment>
<evidence type="ECO:0000313" key="4">
    <source>
        <dbReference type="Proteomes" id="UP000636960"/>
    </source>
</evidence>
<keyword evidence="4" id="KW-1185">Reference proteome</keyword>
<dbReference type="Pfam" id="PF05552">
    <property type="entry name" value="MS_channel_1st_1"/>
    <property type="match status" value="2"/>
</dbReference>
<feature type="transmembrane region" description="Helical" evidence="2">
    <location>
        <begin position="20"/>
        <end position="41"/>
    </location>
</feature>
<dbReference type="AlphaFoldDB" id="A0A919JS81"/>
<dbReference type="EMBL" id="BOMV01000001">
    <property type="protein sequence ID" value="GIE92755.1"/>
    <property type="molecule type" value="Genomic_DNA"/>
</dbReference>
<dbReference type="RefSeq" id="WP_239162386.1">
    <property type="nucleotide sequence ID" value="NZ_BOMV01000001.1"/>
</dbReference>
<evidence type="ECO:0000313" key="3">
    <source>
        <dbReference type="EMBL" id="GIE92755.1"/>
    </source>
</evidence>
<protein>
    <submittedName>
        <fullName evidence="3">Uncharacterized protein</fullName>
    </submittedName>
</protein>
<feature type="transmembrane region" description="Helical" evidence="2">
    <location>
        <begin position="81"/>
        <end position="98"/>
    </location>
</feature>
<feature type="compositionally biased region" description="Basic and acidic residues" evidence="1">
    <location>
        <begin position="266"/>
        <end position="307"/>
    </location>
</feature>
<gene>
    <name evidence="3" type="ORF">Ari01nite_02200</name>
</gene>
<name>A0A919JS81_9ACTN</name>
<dbReference type="Gene3D" id="1.10.287.1260">
    <property type="match status" value="1"/>
</dbReference>
<dbReference type="Proteomes" id="UP000636960">
    <property type="component" value="Unassembled WGS sequence"/>
</dbReference>
<accession>A0A919JS81</accession>
<feature type="region of interest" description="Disordered" evidence="1">
    <location>
        <begin position="241"/>
        <end position="423"/>
    </location>
</feature>
<dbReference type="InterPro" id="IPR008910">
    <property type="entry name" value="MSC_TM_helix"/>
</dbReference>